<dbReference type="NCBIfam" id="TIGR00573">
    <property type="entry name" value="dnaq"/>
    <property type="match status" value="1"/>
</dbReference>
<name>A0ABW9X7U1_9FIRM</name>
<dbReference type="RefSeq" id="WP_129975993.1">
    <property type="nucleotide sequence ID" value="NZ_JAAIUS010000010.1"/>
</dbReference>
<keyword evidence="2" id="KW-0540">Nuclease</keyword>
<evidence type="ECO:0000313" key="3">
    <source>
        <dbReference type="Proteomes" id="UP000452293"/>
    </source>
</evidence>
<dbReference type="InterPro" id="IPR006054">
    <property type="entry name" value="DnaQ"/>
</dbReference>
<dbReference type="EMBL" id="WWVW01000038">
    <property type="protein sequence ID" value="MZL78744.1"/>
    <property type="molecule type" value="Genomic_DNA"/>
</dbReference>
<dbReference type="SUPFAM" id="SSF53098">
    <property type="entry name" value="Ribonuclease H-like"/>
    <property type="match status" value="1"/>
</dbReference>
<reference evidence="2 3" key="1">
    <citation type="journal article" date="2019" name="Nat. Med.">
        <title>A library of human gut bacterial isolates paired with longitudinal multiomics data enables mechanistic microbiome research.</title>
        <authorList>
            <person name="Poyet M."/>
            <person name="Groussin M."/>
            <person name="Gibbons S.M."/>
            <person name="Avila-Pacheco J."/>
            <person name="Jiang X."/>
            <person name="Kearney S.M."/>
            <person name="Perrotta A.R."/>
            <person name="Berdy B."/>
            <person name="Zhao S."/>
            <person name="Lieberman T.D."/>
            <person name="Swanson P.K."/>
            <person name="Smith M."/>
            <person name="Roesemann S."/>
            <person name="Alexander J.E."/>
            <person name="Rich S.A."/>
            <person name="Livny J."/>
            <person name="Vlamakis H."/>
            <person name="Clish C."/>
            <person name="Bullock K."/>
            <person name="Deik A."/>
            <person name="Scott J."/>
            <person name="Pierce K.A."/>
            <person name="Xavier R.J."/>
            <person name="Alm E.J."/>
        </authorList>
    </citation>
    <scope>NUCLEOTIDE SEQUENCE [LARGE SCALE GENOMIC DNA]</scope>
    <source>
        <strain evidence="2 3">BIOML-A1</strain>
    </source>
</reference>
<dbReference type="Pfam" id="PF00533">
    <property type="entry name" value="BRCT"/>
    <property type="match status" value="1"/>
</dbReference>
<dbReference type="InterPro" id="IPR036397">
    <property type="entry name" value="RNaseH_sf"/>
</dbReference>
<dbReference type="InterPro" id="IPR012337">
    <property type="entry name" value="RNaseH-like_sf"/>
</dbReference>
<dbReference type="PANTHER" id="PTHR30231:SF41">
    <property type="entry name" value="DNA POLYMERASE III SUBUNIT EPSILON"/>
    <property type="match status" value="1"/>
</dbReference>
<dbReference type="InterPro" id="IPR013520">
    <property type="entry name" value="Ribonucl_H"/>
</dbReference>
<dbReference type="SMART" id="SM00292">
    <property type="entry name" value="BRCT"/>
    <property type="match status" value="1"/>
</dbReference>
<accession>A0ABW9X7U1</accession>
<dbReference type="CDD" id="cd06127">
    <property type="entry name" value="DEDDh"/>
    <property type="match status" value="1"/>
</dbReference>
<dbReference type="Gene3D" id="3.40.50.10190">
    <property type="entry name" value="BRCT domain"/>
    <property type="match status" value="1"/>
</dbReference>
<keyword evidence="2" id="KW-0378">Hydrolase</keyword>
<dbReference type="PANTHER" id="PTHR30231">
    <property type="entry name" value="DNA POLYMERASE III SUBUNIT EPSILON"/>
    <property type="match status" value="1"/>
</dbReference>
<dbReference type="InterPro" id="IPR036420">
    <property type="entry name" value="BRCT_dom_sf"/>
</dbReference>
<protein>
    <submittedName>
        <fullName evidence="2">Exonuclease</fullName>
    </submittedName>
</protein>
<keyword evidence="3" id="KW-1185">Reference proteome</keyword>
<organism evidence="2 3">
    <name type="scientific">Blautia massiliensis</name>
    <name type="common">ex Durand et al. 2017</name>
    <dbReference type="NCBI Taxonomy" id="1737424"/>
    <lineage>
        <taxon>Bacteria</taxon>
        <taxon>Bacillati</taxon>
        <taxon>Bacillota</taxon>
        <taxon>Clostridia</taxon>
        <taxon>Lachnospirales</taxon>
        <taxon>Lachnospiraceae</taxon>
        <taxon>Blautia</taxon>
    </lineage>
</organism>
<dbReference type="GO" id="GO:0004527">
    <property type="term" value="F:exonuclease activity"/>
    <property type="evidence" value="ECO:0007669"/>
    <property type="project" value="UniProtKB-KW"/>
</dbReference>
<dbReference type="Proteomes" id="UP000452293">
    <property type="component" value="Unassembled WGS sequence"/>
</dbReference>
<dbReference type="CDD" id="cd17748">
    <property type="entry name" value="BRCT_DNA_ligase_like"/>
    <property type="match status" value="1"/>
</dbReference>
<comment type="caution">
    <text evidence="2">The sequence shown here is derived from an EMBL/GenBank/DDBJ whole genome shotgun (WGS) entry which is preliminary data.</text>
</comment>
<evidence type="ECO:0000313" key="2">
    <source>
        <dbReference type="EMBL" id="MZL78744.1"/>
    </source>
</evidence>
<gene>
    <name evidence="2" type="ORF">GT718_15625</name>
</gene>
<dbReference type="Pfam" id="PF00929">
    <property type="entry name" value="RNase_T"/>
    <property type="match status" value="1"/>
</dbReference>
<keyword evidence="2" id="KW-0269">Exonuclease</keyword>
<sequence>MTIGFDILTGEKISFTHDRQYKGKNVISFPDDYCVIDIETTGLSPDWDSIIEIAAAKFHKGNLVDTFTSLIKPDDFTTDESFLDDFIVNLTGITDEMLSKADSTALVLSKFYSFIGNSILVGHNVNFDINFLYDNCEHVIHKYLSNDFIDTMRLSRRIHKELNHHKLSDLVQYYNLSYENAHRALSDVEITSKCYICLVNEIIEKYESLEAFSKACRRSRSGVRADDISTSKTDFDTSNLLYGKVCVFTGTLEKMVRKEAMQIVADLGGKNADSVTKKTNYLILGNNDYCKSIKDGKSSKQKKAEKLKLDGYDIEIIPENVFYDIISEN</sequence>
<feature type="domain" description="BRCT" evidence="1">
    <location>
        <begin position="236"/>
        <end position="329"/>
    </location>
</feature>
<proteinExistence type="predicted"/>
<dbReference type="SMART" id="SM00479">
    <property type="entry name" value="EXOIII"/>
    <property type="match status" value="1"/>
</dbReference>
<dbReference type="SUPFAM" id="SSF52113">
    <property type="entry name" value="BRCT domain"/>
    <property type="match status" value="1"/>
</dbReference>
<evidence type="ECO:0000259" key="1">
    <source>
        <dbReference type="PROSITE" id="PS50172"/>
    </source>
</evidence>
<dbReference type="InterPro" id="IPR001357">
    <property type="entry name" value="BRCT_dom"/>
</dbReference>
<dbReference type="PROSITE" id="PS50172">
    <property type="entry name" value="BRCT"/>
    <property type="match status" value="1"/>
</dbReference>
<dbReference type="Gene3D" id="3.30.420.10">
    <property type="entry name" value="Ribonuclease H-like superfamily/Ribonuclease H"/>
    <property type="match status" value="1"/>
</dbReference>